<name>A0A2M4B3S5_9DIPT</name>
<feature type="chain" id="PRO_5014973338" evidence="1">
    <location>
        <begin position="17"/>
        <end position="130"/>
    </location>
</feature>
<reference evidence="2" key="1">
    <citation type="submission" date="2018-01" db="EMBL/GenBank/DDBJ databases">
        <title>An insight into the sialome of Amazonian anophelines.</title>
        <authorList>
            <person name="Ribeiro J.M."/>
            <person name="Scarpassa V."/>
            <person name="Calvo E."/>
        </authorList>
    </citation>
    <scope>NUCLEOTIDE SEQUENCE</scope>
    <source>
        <tissue evidence="2">Salivary glands</tissue>
    </source>
</reference>
<dbReference type="EMBL" id="GGFK01014301">
    <property type="protein sequence ID" value="MBW47622.1"/>
    <property type="molecule type" value="Transcribed_RNA"/>
</dbReference>
<proteinExistence type="predicted"/>
<evidence type="ECO:0000256" key="1">
    <source>
        <dbReference type="SAM" id="SignalP"/>
    </source>
</evidence>
<organism evidence="2">
    <name type="scientific">Anopheles triannulatus</name>
    <dbReference type="NCBI Taxonomy" id="58253"/>
    <lineage>
        <taxon>Eukaryota</taxon>
        <taxon>Metazoa</taxon>
        <taxon>Ecdysozoa</taxon>
        <taxon>Arthropoda</taxon>
        <taxon>Hexapoda</taxon>
        <taxon>Insecta</taxon>
        <taxon>Pterygota</taxon>
        <taxon>Neoptera</taxon>
        <taxon>Endopterygota</taxon>
        <taxon>Diptera</taxon>
        <taxon>Nematocera</taxon>
        <taxon>Culicoidea</taxon>
        <taxon>Culicidae</taxon>
        <taxon>Anophelinae</taxon>
        <taxon>Anopheles</taxon>
    </lineage>
</organism>
<keyword evidence="1" id="KW-0732">Signal</keyword>
<feature type="signal peptide" evidence="1">
    <location>
        <begin position="1"/>
        <end position="16"/>
    </location>
</feature>
<protein>
    <submittedName>
        <fullName evidence="2">Putative secreted protein</fullName>
    </submittedName>
</protein>
<sequence>MLQQLLLVLGTGYGRGECWCTGRIHTRHDALNVKRFTGRAGVQHVRSKRRLLLDDRSSGRRTRRRWCNLLRGEQYIAAAINNGRRFWYRVKRCSRSDRFGRQDLNLRLRIRAAAGNGSSRCGRGADRFAG</sequence>
<evidence type="ECO:0000313" key="2">
    <source>
        <dbReference type="EMBL" id="MBW47622.1"/>
    </source>
</evidence>
<dbReference type="AlphaFoldDB" id="A0A2M4B3S5"/>
<accession>A0A2M4B3S5</accession>